<name>A0A1E3VVQ2_9HYPH</name>
<evidence type="ECO:0000313" key="2">
    <source>
        <dbReference type="EMBL" id="ODR97589.1"/>
    </source>
</evidence>
<evidence type="ECO:0000313" key="3">
    <source>
        <dbReference type="Proteomes" id="UP000094472"/>
    </source>
</evidence>
<dbReference type="AlphaFoldDB" id="A0A1E3VVQ2"/>
<dbReference type="OrthoDB" id="7741851at2"/>
<sequence length="147" mass="16917">MAKDLKNGKSAAKSAVKGGKSDDVDKYLKDAAGLDTDREKVIGQHIGYRYDVNLLPDYGQLTPFLKDYMEFMGWDDLNWLEDVHLGYEAGEPAIFDRNINGWVRIPKSMKLPNTQQARDMLAREMLIRFQTSPNHPLHQLNKAYRKF</sequence>
<proteinExistence type="predicted"/>
<comment type="caution">
    <text evidence="2">The sequence shown here is derived from an EMBL/GenBank/DDBJ whole genome shotgun (WGS) entry which is preliminary data.</text>
</comment>
<gene>
    <name evidence="2" type="ORF">AUC69_10740</name>
</gene>
<evidence type="ECO:0000256" key="1">
    <source>
        <dbReference type="SAM" id="MobiDB-lite"/>
    </source>
</evidence>
<accession>A0A1E3VVQ2</accession>
<keyword evidence="3" id="KW-1185">Reference proteome</keyword>
<organism evidence="2 3">
    <name type="scientific">Methyloceanibacter superfactus</name>
    <dbReference type="NCBI Taxonomy" id="1774969"/>
    <lineage>
        <taxon>Bacteria</taxon>
        <taxon>Pseudomonadati</taxon>
        <taxon>Pseudomonadota</taxon>
        <taxon>Alphaproteobacteria</taxon>
        <taxon>Hyphomicrobiales</taxon>
        <taxon>Hyphomicrobiaceae</taxon>
        <taxon>Methyloceanibacter</taxon>
    </lineage>
</organism>
<dbReference type="RefSeq" id="WP_069441684.1">
    <property type="nucleotide sequence ID" value="NZ_LPWF01000025.1"/>
</dbReference>
<dbReference type="Proteomes" id="UP000094472">
    <property type="component" value="Unassembled WGS sequence"/>
</dbReference>
<protein>
    <submittedName>
        <fullName evidence="2">Uncharacterized protein</fullName>
    </submittedName>
</protein>
<feature type="compositionally biased region" description="Low complexity" evidence="1">
    <location>
        <begin position="8"/>
        <end position="18"/>
    </location>
</feature>
<reference evidence="2 3" key="1">
    <citation type="journal article" date="2016" name="Environ. Microbiol.">
        <title>New Methyloceanibacter diversity from North Sea sediments includes methanotroph containing solely the soluble methane monooxygenase.</title>
        <authorList>
            <person name="Vekeman B."/>
            <person name="Kerckhof F.M."/>
            <person name="Cremers G."/>
            <person name="de Vos P."/>
            <person name="Vandamme P."/>
            <person name="Boon N."/>
            <person name="Op den Camp H.J."/>
            <person name="Heylen K."/>
        </authorList>
    </citation>
    <scope>NUCLEOTIDE SEQUENCE [LARGE SCALE GENOMIC DNA]</scope>
    <source>
        <strain evidence="2 3">R-67175</strain>
    </source>
</reference>
<feature type="region of interest" description="Disordered" evidence="1">
    <location>
        <begin position="1"/>
        <end position="21"/>
    </location>
</feature>
<dbReference type="EMBL" id="LPWF01000025">
    <property type="protein sequence ID" value="ODR97589.1"/>
    <property type="molecule type" value="Genomic_DNA"/>
</dbReference>